<proteinExistence type="predicted"/>
<gene>
    <name evidence="4" type="ORF">DAY19_12375</name>
</gene>
<dbReference type="InterPro" id="IPR036390">
    <property type="entry name" value="WH_DNA-bd_sf"/>
</dbReference>
<dbReference type="InterPro" id="IPR036388">
    <property type="entry name" value="WH-like_DNA-bd_sf"/>
</dbReference>
<comment type="caution">
    <text evidence="4">The sequence shown here is derived from an EMBL/GenBank/DDBJ whole genome shotgun (WGS) entry which is preliminary data.</text>
</comment>
<evidence type="ECO:0000313" key="5">
    <source>
        <dbReference type="Proteomes" id="UP000443582"/>
    </source>
</evidence>
<keyword evidence="3" id="KW-0804">Transcription</keyword>
<keyword evidence="1" id="KW-0805">Transcription regulation</keyword>
<protein>
    <recommendedName>
        <fullName evidence="6">HTH marR-type domain-containing protein</fullName>
    </recommendedName>
</protein>
<organism evidence="4 5">
    <name type="scientific">Halobacteriovorax vibrionivorans</name>
    <dbReference type="NCBI Taxonomy" id="2152716"/>
    <lineage>
        <taxon>Bacteria</taxon>
        <taxon>Pseudomonadati</taxon>
        <taxon>Bdellovibrionota</taxon>
        <taxon>Bacteriovoracia</taxon>
        <taxon>Bacteriovoracales</taxon>
        <taxon>Halobacteriovoraceae</taxon>
        <taxon>Halobacteriovorax</taxon>
    </lineage>
</organism>
<dbReference type="PANTHER" id="PTHR38465">
    <property type="entry name" value="HTH-TYPE TRANSCRIPTIONAL REGULATOR MJ1563-RELATED"/>
    <property type="match status" value="1"/>
</dbReference>
<evidence type="ECO:0000256" key="3">
    <source>
        <dbReference type="ARBA" id="ARBA00023163"/>
    </source>
</evidence>
<reference evidence="5" key="1">
    <citation type="journal article" date="2019" name="Int. J. Syst. Evol. Microbiol.">
        <title>Halobacteriovorax valvorus sp. nov., a novel prokaryotic predator isolated from coastal seawater of China.</title>
        <authorList>
            <person name="Chen M.-X."/>
        </authorList>
    </citation>
    <scope>NUCLEOTIDE SEQUENCE [LARGE SCALE GENOMIC DNA]</scope>
    <source>
        <strain evidence="5">BL9</strain>
    </source>
</reference>
<dbReference type="RefSeq" id="WP_115362926.1">
    <property type="nucleotide sequence ID" value="NZ_QDKL01000003.1"/>
</dbReference>
<sequence>MKVTENMEIEIIEASLLDYLPHYEAFFSKVGFKRIEGAVFGVLVYSPRALASDEIEKILGLSQPAVSSALKTLSTYKMVLTKDHPEIKRMKIHEANDDAINIVSNIVKKRELEIIEEFENITSESLNLIKDEKRKTRLTNILTTTRFAKSLSEFIISISKELDNPYMAIEKFPVVTKVLKNSMTDINQLKSGLKTGLRNSFLNIVSKIENEKHNGAGK</sequence>
<evidence type="ECO:0000256" key="1">
    <source>
        <dbReference type="ARBA" id="ARBA00023015"/>
    </source>
</evidence>
<keyword evidence="2" id="KW-0238">DNA-binding</keyword>
<evidence type="ECO:0008006" key="6">
    <source>
        <dbReference type="Google" id="ProtNLM"/>
    </source>
</evidence>
<dbReference type="InterPro" id="IPR052362">
    <property type="entry name" value="HTH-GbsR_regulator"/>
</dbReference>
<dbReference type="PANTHER" id="PTHR38465:SF1">
    <property type="entry name" value="HTH-TYPE TRANSCRIPTIONAL REGULATOR MJ1563-RELATED"/>
    <property type="match status" value="1"/>
</dbReference>
<evidence type="ECO:0000256" key="2">
    <source>
        <dbReference type="ARBA" id="ARBA00023125"/>
    </source>
</evidence>
<keyword evidence="5" id="KW-1185">Reference proteome</keyword>
<dbReference type="Gene3D" id="1.10.10.10">
    <property type="entry name" value="Winged helix-like DNA-binding domain superfamily/Winged helix DNA-binding domain"/>
    <property type="match status" value="1"/>
</dbReference>
<evidence type="ECO:0000313" key="4">
    <source>
        <dbReference type="EMBL" id="RZF20775.1"/>
    </source>
</evidence>
<name>A0ABY0IDV0_9BACT</name>
<dbReference type="EMBL" id="QDKL01000003">
    <property type="protein sequence ID" value="RZF20775.1"/>
    <property type="molecule type" value="Genomic_DNA"/>
</dbReference>
<accession>A0ABY0IDV0</accession>
<dbReference type="Proteomes" id="UP000443582">
    <property type="component" value="Unassembled WGS sequence"/>
</dbReference>
<dbReference type="SUPFAM" id="SSF46785">
    <property type="entry name" value="Winged helix' DNA-binding domain"/>
    <property type="match status" value="1"/>
</dbReference>